<dbReference type="SUPFAM" id="SSF51294">
    <property type="entry name" value="Hedgehog/intein (Hint) domain"/>
    <property type="match status" value="1"/>
</dbReference>
<dbReference type="SUPFAM" id="SSF48371">
    <property type="entry name" value="ARM repeat"/>
    <property type="match status" value="1"/>
</dbReference>
<evidence type="ECO:0000313" key="3">
    <source>
        <dbReference type="Proteomes" id="UP000654075"/>
    </source>
</evidence>
<organism evidence="2 3">
    <name type="scientific">Polarella glacialis</name>
    <name type="common">Dinoflagellate</name>
    <dbReference type="NCBI Taxonomy" id="89957"/>
    <lineage>
        <taxon>Eukaryota</taxon>
        <taxon>Sar</taxon>
        <taxon>Alveolata</taxon>
        <taxon>Dinophyceae</taxon>
        <taxon>Suessiales</taxon>
        <taxon>Suessiaceae</taxon>
        <taxon>Polarella</taxon>
    </lineage>
</organism>
<keyword evidence="3" id="KW-1185">Reference proteome</keyword>
<evidence type="ECO:0000313" key="2">
    <source>
        <dbReference type="EMBL" id="CAE8583704.1"/>
    </source>
</evidence>
<dbReference type="AlphaFoldDB" id="A0A813D808"/>
<comment type="caution">
    <text evidence="2">The sequence shown here is derived from an EMBL/GenBank/DDBJ whole genome shotgun (WGS) entry which is preliminary data.</text>
</comment>
<feature type="compositionally biased region" description="Basic residues" evidence="1">
    <location>
        <begin position="566"/>
        <end position="575"/>
    </location>
</feature>
<accession>A0A813D808</accession>
<feature type="region of interest" description="Disordered" evidence="1">
    <location>
        <begin position="559"/>
        <end position="609"/>
    </location>
</feature>
<sequence length="609" mass="66667">MLDFTGMGDELKMCIFDCLHIPTTTQRHFLLGGNTVSMGTVACLDDAFMCLTDLGYRSCMHLDTTLLSKIKWSLGILSHLAELGDIASAQIIYDLCENYIGDIRAMSLQSLPALWPKFNQGTLIDTMLRHVDDGGHPVHGSRAQKKKSHPVKLAAIRAAAAVQATSMAARVKIIEALLQFLARHQTDVVCLETALGALEECVQLVPGSLRCKIANRLAGIFFPGNNSDITTNNNNCGHDLNFSSEVHASALRCLVRFGLKGNLALLGRLVPHFHTKSICLRKALVEAIAVLYSLPCLQQQQYHQHPLLFLAKCLEAKTSQARCLAAEALLTMARRAKLLCWLASLFKKLSPLRYPTASKRVVAKQVRTTRTRCIFSKVPVTGHAIIPCQITASEPEMRFSIDSSGCMPLPDGNCTFASGAKCFPKGTFFRSAVDGEWIEATKLEQFVRVLSATGALVTAMQVIRHQEEVRDLVTVATEQATLTVTADHRVMVRRGAHMVTLCASMLRTSDHVYIADGVAVRVKSLLSERKPVEVVEVYFYPDLPVASFQAPPASILSKGAEVTRPSIRRSGKRPRLVRDDPLSLGVGSPSPPSPPESLRSIRTVDGFSD</sequence>
<reference evidence="2" key="1">
    <citation type="submission" date="2021-02" db="EMBL/GenBank/DDBJ databases">
        <authorList>
            <person name="Dougan E. K."/>
            <person name="Rhodes N."/>
            <person name="Thang M."/>
            <person name="Chan C."/>
        </authorList>
    </citation>
    <scope>NUCLEOTIDE SEQUENCE</scope>
</reference>
<name>A0A813D808_POLGL</name>
<dbReference type="CDD" id="cd00081">
    <property type="entry name" value="Hint"/>
    <property type="match status" value="1"/>
</dbReference>
<dbReference type="EMBL" id="CAJNNV010000831">
    <property type="protein sequence ID" value="CAE8583704.1"/>
    <property type="molecule type" value="Genomic_DNA"/>
</dbReference>
<dbReference type="Gene3D" id="2.170.16.10">
    <property type="entry name" value="Hedgehog/Intein (Hint) domain"/>
    <property type="match status" value="1"/>
</dbReference>
<proteinExistence type="predicted"/>
<gene>
    <name evidence="2" type="ORF">PGLA1383_LOCUS2656</name>
</gene>
<protein>
    <recommendedName>
        <fullName evidence="4">Hint domain-containing protein</fullName>
    </recommendedName>
</protein>
<evidence type="ECO:0008006" key="4">
    <source>
        <dbReference type="Google" id="ProtNLM"/>
    </source>
</evidence>
<evidence type="ECO:0000256" key="1">
    <source>
        <dbReference type="SAM" id="MobiDB-lite"/>
    </source>
</evidence>
<dbReference type="Proteomes" id="UP000654075">
    <property type="component" value="Unassembled WGS sequence"/>
</dbReference>
<dbReference type="InterPro" id="IPR036844">
    <property type="entry name" value="Hint_dom_sf"/>
</dbReference>
<dbReference type="InterPro" id="IPR016024">
    <property type="entry name" value="ARM-type_fold"/>
</dbReference>